<dbReference type="InterPro" id="IPR014720">
    <property type="entry name" value="dsRBD_dom"/>
</dbReference>
<dbReference type="GO" id="GO:0003725">
    <property type="term" value="F:double-stranded RNA binding"/>
    <property type="evidence" value="ECO:0007669"/>
    <property type="project" value="TreeGrafter"/>
</dbReference>
<dbReference type="SUPFAM" id="SSF52075">
    <property type="entry name" value="Outer arm dynein light chain 1"/>
    <property type="match status" value="1"/>
</dbReference>
<feature type="domain" description="A to I editase" evidence="4">
    <location>
        <begin position="466"/>
        <end position="792"/>
    </location>
</feature>
<dbReference type="InterPro" id="IPR002466">
    <property type="entry name" value="A_deamin"/>
</dbReference>
<dbReference type="PROSITE" id="PS50141">
    <property type="entry name" value="A_DEAMIN_EDITASE"/>
    <property type="match status" value="1"/>
</dbReference>
<dbReference type="PANTHER" id="PTHR10910:SF62">
    <property type="entry name" value="AT07585P-RELATED"/>
    <property type="match status" value="1"/>
</dbReference>
<gene>
    <name evidence="5" type="ORF">JTE90_026092</name>
</gene>
<evidence type="ECO:0008006" key="7">
    <source>
        <dbReference type="Google" id="ProtNLM"/>
    </source>
</evidence>
<dbReference type="EMBL" id="JAFNEN010000329">
    <property type="protein sequence ID" value="KAG8185633.1"/>
    <property type="molecule type" value="Genomic_DNA"/>
</dbReference>
<evidence type="ECO:0000259" key="3">
    <source>
        <dbReference type="PROSITE" id="PS50137"/>
    </source>
</evidence>
<dbReference type="GO" id="GO:0008251">
    <property type="term" value="F:tRNA-specific adenosine deaminase activity"/>
    <property type="evidence" value="ECO:0007669"/>
    <property type="project" value="TreeGrafter"/>
</dbReference>
<sequence>MEVDTNEKDLPKTEDKINKIKQSSDPQTLTDLNLDNTSPFKLQLLQDFSNITSLSLRNIGLTSLKGFPKLPHLQKLDLNVNKLTSALFFLVGAPKLTHLNLSNNNIKEPVALKALGKLKHLVCVHLVNCEVTKVEQYRRRVFKFLKVLTELDGKMKTEDDALPPTVEEPKPVHNEDDSTNGRKRKSKSLDVIAKKLKSTITTKSPLMQLNELKPGLKYQIESMSGPAHSPQFVVSVEVDGNKFMGQGNSKQTAKHAAATAALKSFVQFRNTPDIMMAISNISGDYDFTTDTKNEDFGDKFVFNNKNGSSLKKMEVSGKSLKILSEADKKNPVMLLNEIHPGLTYNLQEENMLVPSQRFRMTVTVDGEDYEGTGPNKKQAKVSAARAVLSNLYQVSYNTYGSSMVSADSDHAHLFNFPQAVADTIFKQLMSTYNEIMIGNTESAKWKIIAGIAMTKGDDMKDIQIISIGTGTKCINGEHISMVGASLNDCHAEIISRRCLKDFLYTNLELHLEGEGDQSILMKREGGGYCLKPNIKFHLYISTAPCGDARIFCPHEEDLLDFTDRHPNRNSRGVLRTKIESGEGTIPIKSGQGIQTWDGILPGQERLLTMSCSDKVASWNVVGLQGALLSYFIQPIYLESIVLGGLFHPDHLSRALFGRFEKSLGDLPPMFHLNKPKMCGISSPETRHLVKSPNHSVNWTLGLGRPEVANATTGKTEKGTVSRLAKRSFFQRFLNIYGRLPTINNFDVPKPALYATYKSVVSDYQKSKKAFMKAFVDAGLGTWVKKPVEQNEFELNFKNV</sequence>
<dbReference type="PROSITE" id="PS50137">
    <property type="entry name" value="DS_RBD"/>
    <property type="match status" value="2"/>
</dbReference>
<feature type="region of interest" description="Disordered" evidence="2">
    <location>
        <begin position="1"/>
        <end position="22"/>
    </location>
</feature>
<dbReference type="InterPro" id="IPR032675">
    <property type="entry name" value="LRR_dom_sf"/>
</dbReference>
<dbReference type="GO" id="GO:0006382">
    <property type="term" value="P:adenosine to inosine editing"/>
    <property type="evidence" value="ECO:0007669"/>
    <property type="project" value="TreeGrafter"/>
</dbReference>
<protein>
    <recommendedName>
        <fullName evidence="7">Double-stranded RNA-specific editase 1</fullName>
    </recommendedName>
</protein>
<dbReference type="PANTHER" id="PTHR10910">
    <property type="entry name" value="EUKARYOTE SPECIFIC DSRNA BINDING PROTEIN"/>
    <property type="match status" value="1"/>
</dbReference>
<dbReference type="FunFam" id="3.30.160.20:FF:000127">
    <property type="entry name" value="Putative trna-specific adenosine deaminase 1"/>
    <property type="match status" value="1"/>
</dbReference>
<dbReference type="SUPFAM" id="SSF54768">
    <property type="entry name" value="dsRNA-binding domain-like"/>
    <property type="match status" value="2"/>
</dbReference>
<feature type="compositionally biased region" description="Basic and acidic residues" evidence="2">
    <location>
        <begin position="1"/>
        <end position="18"/>
    </location>
</feature>
<feature type="region of interest" description="Disordered" evidence="2">
    <location>
        <begin position="157"/>
        <end position="188"/>
    </location>
</feature>
<feature type="domain" description="DRBM" evidence="3">
    <location>
        <begin position="201"/>
        <end position="267"/>
    </location>
</feature>
<evidence type="ECO:0000256" key="2">
    <source>
        <dbReference type="SAM" id="MobiDB-lite"/>
    </source>
</evidence>
<dbReference type="SMART" id="SM00552">
    <property type="entry name" value="ADEAMc"/>
    <property type="match status" value="1"/>
</dbReference>
<dbReference type="Gene3D" id="3.80.10.10">
    <property type="entry name" value="Ribonuclease Inhibitor"/>
    <property type="match status" value="1"/>
</dbReference>
<dbReference type="Pfam" id="PF00035">
    <property type="entry name" value="dsrm"/>
    <property type="match status" value="2"/>
</dbReference>
<keyword evidence="6" id="KW-1185">Reference proteome</keyword>
<accession>A0AAV6UPT8</accession>
<dbReference type="PROSITE" id="PS51450">
    <property type="entry name" value="LRR"/>
    <property type="match status" value="1"/>
</dbReference>
<dbReference type="SMART" id="SM00358">
    <property type="entry name" value="DSRM"/>
    <property type="match status" value="2"/>
</dbReference>
<comment type="caution">
    <text evidence="5">The sequence shown here is derived from an EMBL/GenBank/DDBJ whole genome shotgun (WGS) entry which is preliminary data.</text>
</comment>
<dbReference type="Proteomes" id="UP000827092">
    <property type="component" value="Unassembled WGS sequence"/>
</dbReference>
<evidence type="ECO:0000313" key="5">
    <source>
        <dbReference type="EMBL" id="KAG8185633.1"/>
    </source>
</evidence>
<evidence type="ECO:0000256" key="1">
    <source>
        <dbReference type="PROSITE-ProRule" id="PRU00266"/>
    </source>
</evidence>
<dbReference type="GO" id="GO:0003726">
    <property type="term" value="F:double-stranded RNA adenosine deaminase activity"/>
    <property type="evidence" value="ECO:0007669"/>
    <property type="project" value="TreeGrafter"/>
</dbReference>
<name>A0AAV6UPT8_9ARAC</name>
<evidence type="ECO:0000259" key="4">
    <source>
        <dbReference type="PROSITE" id="PS50141"/>
    </source>
</evidence>
<dbReference type="Pfam" id="PF02137">
    <property type="entry name" value="A_deamin"/>
    <property type="match status" value="1"/>
</dbReference>
<dbReference type="GO" id="GO:0005737">
    <property type="term" value="C:cytoplasm"/>
    <property type="evidence" value="ECO:0007669"/>
    <property type="project" value="TreeGrafter"/>
</dbReference>
<dbReference type="InterPro" id="IPR001611">
    <property type="entry name" value="Leu-rich_rpt"/>
</dbReference>
<dbReference type="Gene3D" id="3.30.160.20">
    <property type="match status" value="2"/>
</dbReference>
<dbReference type="Pfam" id="PF14580">
    <property type="entry name" value="LRR_9"/>
    <property type="match status" value="1"/>
</dbReference>
<dbReference type="GO" id="GO:0006396">
    <property type="term" value="P:RNA processing"/>
    <property type="evidence" value="ECO:0007669"/>
    <property type="project" value="InterPro"/>
</dbReference>
<proteinExistence type="predicted"/>
<feature type="domain" description="DRBM" evidence="3">
    <location>
        <begin position="318"/>
        <end position="393"/>
    </location>
</feature>
<feature type="compositionally biased region" description="Basic and acidic residues" evidence="2">
    <location>
        <begin position="167"/>
        <end position="180"/>
    </location>
</feature>
<dbReference type="GO" id="GO:0005730">
    <property type="term" value="C:nucleolus"/>
    <property type="evidence" value="ECO:0007669"/>
    <property type="project" value="TreeGrafter"/>
</dbReference>
<dbReference type="AlphaFoldDB" id="A0AAV6UPT8"/>
<keyword evidence="1" id="KW-0694">RNA-binding</keyword>
<evidence type="ECO:0000313" key="6">
    <source>
        <dbReference type="Proteomes" id="UP000827092"/>
    </source>
</evidence>
<reference evidence="5 6" key="1">
    <citation type="journal article" date="2022" name="Nat. Ecol. Evol.">
        <title>A masculinizing supergene underlies an exaggerated male reproductive morph in a spider.</title>
        <authorList>
            <person name="Hendrickx F."/>
            <person name="De Corte Z."/>
            <person name="Sonet G."/>
            <person name="Van Belleghem S.M."/>
            <person name="Kostlbacher S."/>
            <person name="Vangestel C."/>
        </authorList>
    </citation>
    <scope>NUCLEOTIDE SEQUENCE [LARGE SCALE GENOMIC DNA]</scope>
    <source>
        <strain evidence="5">W744_W776</strain>
    </source>
</reference>
<organism evidence="5 6">
    <name type="scientific">Oedothorax gibbosus</name>
    <dbReference type="NCBI Taxonomy" id="931172"/>
    <lineage>
        <taxon>Eukaryota</taxon>
        <taxon>Metazoa</taxon>
        <taxon>Ecdysozoa</taxon>
        <taxon>Arthropoda</taxon>
        <taxon>Chelicerata</taxon>
        <taxon>Arachnida</taxon>
        <taxon>Araneae</taxon>
        <taxon>Araneomorphae</taxon>
        <taxon>Entelegynae</taxon>
        <taxon>Araneoidea</taxon>
        <taxon>Linyphiidae</taxon>
        <taxon>Erigoninae</taxon>
        <taxon>Oedothorax</taxon>
    </lineage>
</organism>